<evidence type="ECO:0000313" key="2">
    <source>
        <dbReference type="Proteomes" id="UP000503447"/>
    </source>
</evidence>
<dbReference type="Gene3D" id="3.80.10.10">
    <property type="entry name" value="Ribonuclease Inhibitor"/>
    <property type="match status" value="1"/>
</dbReference>
<protein>
    <recommendedName>
        <fullName evidence="3">Repeat-companion domain protein</fullName>
    </recommendedName>
</protein>
<dbReference type="EMBL" id="CP053452">
    <property type="protein sequence ID" value="QJX00112.1"/>
    <property type="molecule type" value="Genomic_DNA"/>
</dbReference>
<evidence type="ECO:0008006" key="3">
    <source>
        <dbReference type="Google" id="ProtNLM"/>
    </source>
</evidence>
<organism evidence="1 2">
    <name type="scientific">Frigoriglobus tundricola</name>
    <dbReference type="NCBI Taxonomy" id="2774151"/>
    <lineage>
        <taxon>Bacteria</taxon>
        <taxon>Pseudomonadati</taxon>
        <taxon>Planctomycetota</taxon>
        <taxon>Planctomycetia</taxon>
        <taxon>Gemmatales</taxon>
        <taxon>Gemmataceae</taxon>
        <taxon>Frigoriglobus</taxon>
    </lineage>
</organism>
<dbReference type="NCBIfam" id="TIGR02996">
    <property type="entry name" value="rpt_mate_G_obs"/>
    <property type="match status" value="1"/>
</dbReference>
<dbReference type="PANTHER" id="PTHR12904">
    <property type="match status" value="1"/>
</dbReference>
<accession>A0A6M5Z3V0</accession>
<dbReference type="PANTHER" id="PTHR12904:SF23">
    <property type="entry name" value="PROTEIN ZER-1 HOMOLOG"/>
    <property type="match status" value="1"/>
</dbReference>
<dbReference type="InterPro" id="IPR032675">
    <property type="entry name" value="LRR_dom_sf"/>
</dbReference>
<dbReference type="KEGG" id="ftj:FTUN_7736"/>
<reference evidence="2" key="1">
    <citation type="submission" date="2020-05" db="EMBL/GenBank/DDBJ databases">
        <title>Frigoriglobus tundricola gen. nov., sp. nov., a psychrotolerant cellulolytic planctomycete of the family Gemmataceae with two divergent copies of 16S rRNA gene.</title>
        <authorList>
            <person name="Kulichevskaya I.S."/>
            <person name="Ivanova A.A."/>
            <person name="Naumoff D.G."/>
            <person name="Beletsky A.V."/>
            <person name="Rijpstra W.I.C."/>
            <person name="Sinninghe Damste J.S."/>
            <person name="Mardanov A.V."/>
            <person name="Ravin N.V."/>
            <person name="Dedysh S.N."/>
        </authorList>
    </citation>
    <scope>NUCLEOTIDE SEQUENCE [LARGE SCALE GENOMIC DNA]</scope>
    <source>
        <strain evidence="2">PL17</strain>
    </source>
</reference>
<dbReference type="InterPro" id="IPR051341">
    <property type="entry name" value="Zyg-11_UBL_adapter"/>
</dbReference>
<dbReference type="SUPFAM" id="SSF52047">
    <property type="entry name" value="RNI-like"/>
    <property type="match status" value="1"/>
</dbReference>
<sequence>MSDEAALLCAIHAEPDEDTPRLVYADWLDEHGRPERAEFIRVQTELYKHDNKETDEYQQLLNRQREILRGHKDEFTAHFAPFEKEGMCVEFLRGFPEKLGIGGIADAADFAIIRCLPGLREIEIYQSALGPDVLCDIARLPWLDAFCVNDCPFDPSWLALLDPLPCWTHVELHGADIDSAGWAEFQERRINNVTLLAPEQQRLAAIRYLRGLGWHNRTLRPSQPAKKAVLSQKATIDAELRLLSYLPELEEIEISEGHETVVGLQHLSGLPQLKKVLLGPANTSSLVPLMNCTTLEHLEYWGKMVPFGDESVIGLERLTHLRHLTLRPCGAGAGLGDPAILRIGSLSQLRVLDLDLVTLRNESSLAALANLTKLESLSFNGRKYTGSDLQQFLASLRH</sequence>
<dbReference type="InterPro" id="IPR014338">
    <property type="entry name" value="CHP02996_rpt-companion-dom"/>
</dbReference>
<name>A0A6M5Z3V0_9BACT</name>
<dbReference type="Proteomes" id="UP000503447">
    <property type="component" value="Chromosome"/>
</dbReference>
<keyword evidence="2" id="KW-1185">Reference proteome</keyword>
<dbReference type="RefSeq" id="WP_171474936.1">
    <property type="nucleotide sequence ID" value="NZ_CP053452.2"/>
</dbReference>
<proteinExistence type="predicted"/>
<gene>
    <name evidence="1" type="ORF">FTUN_7736</name>
</gene>
<evidence type="ECO:0000313" key="1">
    <source>
        <dbReference type="EMBL" id="QJX00112.1"/>
    </source>
</evidence>
<dbReference type="AlphaFoldDB" id="A0A6M5Z3V0"/>